<dbReference type="PANTHER" id="PTHR43428">
    <property type="entry name" value="ARSENATE REDUCTASE"/>
    <property type="match status" value="1"/>
</dbReference>
<keyword evidence="1" id="KW-0059">Arsenical resistance</keyword>
<dbReference type="RefSeq" id="WP_301118656.1">
    <property type="nucleotide sequence ID" value="NZ_JAUHPX010000004.1"/>
</dbReference>
<dbReference type="CDD" id="cd16345">
    <property type="entry name" value="LMWP_ArsC"/>
    <property type="match status" value="1"/>
</dbReference>
<dbReference type="GO" id="GO:0046685">
    <property type="term" value="P:response to arsenic-containing substance"/>
    <property type="evidence" value="ECO:0007669"/>
    <property type="project" value="UniProtKB-KW"/>
</dbReference>
<proteinExistence type="predicted"/>
<dbReference type="SMART" id="SM00226">
    <property type="entry name" value="LMWPc"/>
    <property type="match status" value="1"/>
</dbReference>
<dbReference type="Pfam" id="PF01451">
    <property type="entry name" value="LMWPc"/>
    <property type="match status" value="1"/>
</dbReference>
<keyword evidence="4" id="KW-1185">Reference proteome</keyword>
<evidence type="ECO:0000313" key="4">
    <source>
        <dbReference type="Proteomes" id="UP001172737"/>
    </source>
</evidence>
<dbReference type="InterPro" id="IPR023485">
    <property type="entry name" value="Ptyr_pPase"/>
</dbReference>
<evidence type="ECO:0000313" key="3">
    <source>
        <dbReference type="EMBL" id="MDN4488238.1"/>
    </source>
</evidence>
<feature type="domain" description="Phosphotyrosine protein phosphatase I" evidence="2">
    <location>
        <begin position="4"/>
        <end position="123"/>
    </location>
</feature>
<organism evidence="3 4">
    <name type="scientific">Demequina lignilytica</name>
    <dbReference type="NCBI Taxonomy" id="3051663"/>
    <lineage>
        <taxon>Bacteria</taxon>
        <taxon>Bacillati</taxon>
        <taxon>Actinomycetota</taxon>
        <taxon>Actinomycetes</taxon>
        <taxon>Micrococcales</taxon>
        <taxon>Demequinaceae</taxon>
        <taxon>Demequina</taxon>
    </lineage>
</organism>
<dbReference type="EC" id="1.20.4.4" evidence="3"/>
<name>A0AAW7M8A2_9MICO</name>
<dbReference type="SUPFAM" id="SSF52788">
    <property type="entry name" value="Phosphotyrosine protein phosphatases I"/>
    <property type="match status" value="1"/>
</dbReference>
<dbReference type="EMBL" id="JAUHPX010000004">
    <property type="protein sequence ID" value="MDN4488238.1"/>
    <property type="molecule type" value="Genomic_DNA"/>
</dbReference>
<evidence type="ECO:0000259" key="2">
    <source>
        <dbReference type="SMART" id="SM00226"/>
    </source>
</evidence>
<comment type="caution">
    <text evidence="3">The sequence shown here is derived from an EMBL/GenBank/DDBJ whole genome shotgun (WGS) entry which is preliminary data.</text>
</comment>
<sequence length="136" mass="14529">MPTPHVLFLCVKNGGKSQMALGLFSHYAGDRAVAWSAGSEPGPALSSGAVEAMAAVGIDISHEHPKRWTDSRLQEADVIITMGCGDTCPYIPGKRYEDWAIEPGPSEDQRDQIDARVRELMVSLGVEPGPSVVPAD</sequence>
<dbReference type="PANTHER" id="PTHR43428:SF1">
    <property type="entry name" value="ARSENATE REDUCTASE"/>
    <property type="match status" value="1"/>
</dbReference>
<dbReference type="InterPro" id="IPR036196">
    <property type="entry name" value="Ptyr_pPase_sf"/>
</dbReference>
<reference evidence="3" key="1">
    <citation type="submission" date="2023-06" db="EMBL/GenBank/DDBJ databases">
        <title>Sysu t00039.</title>
        <authorList>
            <person name="Gao L."/>
            <person name="Fang B.-Z."/>
            <person name="Li W.-J."/>
        </authorList>
    </citation>
    <scope>NUCLEOTIDE SEQUENCE</scope>
    <source>
        <strain evidence="3">SYSU T00039</strain>
    </source>
</reference>
<keyword evidence="3" id="KW-0560">Oxidoreductase</keyword>
<protein>
    <submittedName>
        <fullName evidence="3">Arsenate reductase ArsC</fullName>
        <ecNumber evidence="3">1.20.4.4</ecNumber>
    </submittedName>
</protein>
<dbReference type="Proteomes" id="UP001172737">
    <property type="component" value="Unassembled WGS sequence"/>
</dbReference>
<dbReference type="Gene3D" id="3.40.50.2300">
    <property type="match status" value="1"/>
</dbReference>
<gene>
    <name evidence="3" type="ORF">QQX10_08665</name>
</gene>
<dbReference type="AlphaFoldDB" id="A0AAW7M8A2"/>
<dbReference type="GO" id="GO:0030612">
    <property type="term" value="F:arsenate reductase (thioredoxin) activity"/>
    <property type="evidence" value="ECO:0007669"/>
    <property type="project" value="UniProtKB-EC"/>
</dbReference>
<accession>A0AAW7M8A2</accession>
<evidence type="ECO:0000256" key="1">
    <source>
        <dbReference type="ARBA" id="ARBA00022849"/>
    </source>
</evidence>